<feature type="signal peptide" evidence="1">
    <location>
        <begin position="1"/>
        <end position="18"/>
    </location>
</feature>
<evidence type="ECO:0000256" key="1">
    <source>
        <dbReference type="SAM" id="SignalP"/>
    </source>
</evidence>
<protein>
    <recommendedName>
        <fullName evidence="4">Outer membrane lipoprotein-sorting protein</fullName>
    </recommendedName>
</protein>
<sequence>MRTLLFLIAFCLPWTVAAQDQTGAVALVKQMMARCESVQTLQCRYHKEERIEGELIKETMDVSLRRTPFRLYLQFVEPDADRSVCFPHPQDPEKARVLMRVLGVPLSLSLAPDDKRMRKNQHHTIRRIGFDYAFSILRFLIDHSSDSLIWQVAPSTFDGHACYQVTIQNPRFRYLPYTGRPGETLQRLADTRMLSEFLLLERNPQAKSYTHSIAALPLSLPSAYAQTLVLQIDKARFFPLSLEIYDDRGLFEKYQYRQLVLNPPNLLTAPCP</sequence>
<dbReference type="Proteomes" id="UP000198510">
    <property type="component" value="Unassembled WGS sequence"/>
</dbReference>
<gene>
    <name evidence="2" type="ORF">SAMN05421823_101211</name>
</gene>
<dbReference type="RefSeq" id="WP_176955850.1">
    <property type="nucleotide sequence ID" value="NZ_FNFO01000001.1"/>
</dbReference>
<feature type="chain" id="PRO_5011478405" description="Outer membrane lipoprotein-sorting protein" evidence="1">
    <location>
        <begin position="19"/>
        <end position="272"/>
    </location>
</feature>
<dbReference type="EMBL" id="FNFO01000001">
    <property type="protein sequence ID" value="SDJ83024.1"/>
    <property type="molecule type" value="Genomic_DNA"/>
</dbReference>
<organism evidence="2 3">
    <name type="scientific">Catalinimonas alkaloidigena</name>
    <dbReference type="NCBI Taxonomy" id="1075417"/>
    <lineage>
        <taxon>Bacteria</taxon>
        <taxon>Pseudomonadati</taxon>
        <taxon>Bacteroidota</taxon>
        <taxon>Cytophagia</taxon>
        <taxon>Cytophagales</taxon>
        <taxon>Catalimonadaceae</taxon>
        <taxon>Catalinimonas</taxon>
    </lineage>
</organism>
<dbReference type="InterPro" id="IPR011465">
    <property type="entry name" value="DUF1571"/>
</dbReference>
<evidence type="ECO:0000313" key="3">
    <source>
        <dbReference type="Proteomes" id="UP000198510"/>
    </source>
</evidence>
<dbReference type="Pfam" id="PF07608">
    <property type="entry name" value="DUF1571"/>
    <property type="match status" value="1"/>
</dbReference>
<keyword evidence="3" id="KW-1185">Reference proteome</keyword>
<evidence type="ECO:0008006" key="4">
    <source>
        <dbReference type="Google" id="ProtNLM"/>
    </source>
</evidence>
<reference evidence="2 3" key="1">
    <citation type="submission" date="2016-10" db="EMBL/GenBank/DDBJ databases">
        <authorList>
            <person name="de Groot N.N."/>
        </authorList>
    </citation>
    <scope>NUCLEOTIDE SEQUENCE [LARGE SCALE GENOMIC DNA]</scope>
    <source>
        <strain evidence="2 3">DSM 25186</strain>
    </source>
</reference>
<keyword evidence="1" id="KW-0732">Signal</keyword>
<proteinExistence type="predicted"/>
<accession>A0A1G8WXT3</accession>
<evidence type="ECO:0000313" key="2">
    <source>
        <dbReference type="EMBL" id="SDJ83024.1"/>
    </source>
</evidence>
<dbReference type="AlphaFoldDB" id="A0A1G8WXT3"/>
<name>A0A1G8WXT3_9BACT</name>